<evidence type="ECO:0000256" key="7">
    <source>
        <dbReference type="ARBA" id="ARBA00022982"/>
    </source>
</evidence>
<reference evidence="15" key="3">
    <citation type="journal article" date="2020" name="Curr. Biol.">
        <title>Chromatin organization in early land plants reveals an ancestral association between H3K27me3, transposons, and constitutive heterochromatin.</title>
        <authorList>
            <person name="Montgomery S.A."/>
            <person name="Tanizawa Y."/>
            <person name="Galik B."/>
            <person name="Wang N."/>
            <person name="Ito T."/>
            <person name="Mochizuki T."/>
            <person name="Akimcheva S."/>
            <person name="Bowman J.L."/>
            <person name="Cognat V."/>
            <person name="Marechal-Drouard L."/>
            <person name="Ekker H."/>
            <person name="Hong S.F."/>
            <person name="Kohchi T."/>
            <person name="Lin S.S."/>
            <person name="Liu L.D."/>
            <person name="Nakamura Y."/>
            <person name="Valeeva L.R."/>
            <person name="Shakirov E.V."/>
            <person name="Shippen D.E."/>
            <person name="Wei W.L."/>
            <person name="Yagura M."/>
            <person name="Yamaoka S."/>
            <person name="Yamato K.T."/>
            <person name="Liu C."/>
            <person name="Berger F."/>
        </authorList>
    </citation>
    <scope>NUCLEOTIDE SEQUENCE [LARGE SCALE GENOMIC DNA]</scope>
    <source>
        <strain evidence="15">Tak-1</strain>
    </source>
</reference>
<keyword evidence="9" id="KW-0496">Mitochondrion</keyword>
<keyword evidence="8 11" id="KW-1133">Transmembrane helix</keyword>
<keyword evidence="6" id="KW-0999">Mitochondrion inner membrane</keyword>
<evidence type="ECO:0000313" key="14">
    <source>
        <dbReference type="Proteomes" id="UP000077202"/>
    </source>
</evidence>
<evidence type="ECO:0000256" key="3">
    <source>
        <dbReference type="ARBA" id="ARBA00022448"/>
    </source>
</evidence>
<organism evidence="13 14">
    <name type="scientific">Marchantia polymorpha subsp. ruderalis</name>
    <dbReference type="NCBI Taxonomy" id="1480154"/>
    <lineage>
        <taxon>Eukaryota</taxon>
        <taxon>Viridiplantae</taxon>
        <taxon>Streptophyta</taxon>
        <taxon>Embryophyta</taxon>
        <taxon>Marchantiophyta</taxon>
        <taxon>Marchantiopsida</taxon>
        <taxon>Marchantiidae</taxon>
        <taxon>Marchantiales</taxon>
        <taxon>Marchantiaceae</taxon>
        <taxon>Marchantia</taxon>
    </lineage>
</organism>
<dbReference type="AlphaFoldDB" id="A0A176WLQ3"/>
<dbReference type="InterPro" id="IPR020101">
    <property type="entry name" value="Cyt_b-c1_8-plants"/>
</dbReference>
<reference evidence="13 14" key="1">
    <citation type="submission" date="2016-03" db="EMBL/GenBank/DDBJ databases">
        <title>Mechanisms controlling the formation of the plant cell surface in tip-growing cells are functionally conserved among land plants.</title>
        <authorList>
            <person name="Honkanen S."/>
            <person name="Jones V.A."/>
            <person name="Morieri G."/>
            <person name="Champion C."/>
            <person name="Hetherington A.J."/>
            <person name="Kelly S."/>
            <person name="Saint-Marcoux D."/>
            <person name="Proust H."/>
            <person name="Prescott H."/>
            <person name="Dolan L."/>
        </authorList>
    </citation>
    <scope>NUCLEOTIDE SEQUENCE [LARGE SCALE GENOMIC DNA]</scope>
    <source>
        <strain evidence="14">cv. Tak-1 and cv. Tak-2</strain>
        <tissue evidence="13">Whole gametophyte</tissue>
    </source>
</reference>
<keyword evidence="7" id="KW-0249">Electron transport</keyword>
<dbReference type="InterPro" id="IPR036642">
    <property type="entry name" value="Cyt_bc1_su8_sf"/>
</dbReference>
<evidence type="ECO:0000256" key="10">
    <source>
        <dbReference type="ARBA" id="ARBA00023136"/>
    </source>
</evidence>
<evidence type="ECO:0000256" key="9">
    <source>
        <dbReference type="ARBA" id="ARBA00023128"/>
    </source>
</evidence>
<keyword evidence="5 11" id="KW-0812">Transmembrane</keyword>
<feature type="transmembrane region" description="Helical" evidence="11">
    <location>
        <begin position="41"/>
        <end position="58"/>
    </location>
</feature>
<dbReference type="PANTHER" id="PTHR34559">
    <property type="entry name" value="CYTOCHROME B-C1 COMPLEX SUBUNIT 8"/>
    <property type="match status" value="1"/>
</dbReference>
<evidence type="ECO:0000313" key="15">
    <source>
        <dbReference type="Proteomes" id="UP001162541"/>
    </source>
</evidence>
<dbReference type="PANTHER" id="PTHR34559:SF1">
    <property type="entry name" value="OS06G0175900 PROTEIN"/>
    <property type="match status" value="1"/>
</dbReference>
<evidence type="ECO:0008006" key="16">
    <source>
        <dbReference type="Google" id="ProtNLM"/>
    </source>
</evidence>
<accession>A0A176WLQ3</accession>
<keyword evidence="4" id="KW-0679">Respiratory chain</keyword>
<dbReference type="GO" id="GO:0005743">
    <property type="term" value="C:mitochondrial inner membrane"/>
    <property type="evidence" value="ECO:0007669"/>
    <property type="project" value="UniProtKB-SubCell"/>
</dbReference>
<evidence type="ECO:0000256" key="1">
    <source>
        <dbReference type="ARBA" id="ARBA00004434"/>
    </source>
</evidence>
<keyword evidence="14" id="KW-1185">Reference proteome</keyword>
<comment type="similarity">
    <text evidence="2">Belongs to the UQCRQ/QCR8 family.</text>
</comment>
<evidence type="ECO:0000256" key="11">
    <source>
        <dbReference type="SAM" id="Phobius"/>
    </source>
</evidence>
<keyword evidence="10 11" id="KW-0472">Membrane</keyword>
<reference evidence="12" key="2">
    <citation type="journal article" date="2019" name="Curr. Biol.">
        <title>Chromatin organization in early land plants reveals an ancestral association between H3K27me3, transposons, and constitutive heterochromatin.</title>
        <authorList>
            <person name="Montgomery S.A."/>
            <person name="Tanizawa Y."/>
            <person name="Galik B."/>
            <person name="Wang N."/>
            <person name="Ito T."/>
            <person name="Mochizuki T."/>
            <person name="Akimcheva S."/>
            <person name="Bowman J."/>
            <person name="Cognat V."/>
            <person name="Drouard L."/>
            <person name="Ekker H."/>
            <person name="Houng S."/>
            <person name="Kohchi T."/>
            <person name="Lin S."/>
            <person name="Liu L.D."/>
            <person name="Nakamura Y."/>
            <person name="Valeeva L.R."/>
            <person name="Shakirov E.V."/>
            <person name="Shippen D.E."/>
            <person name="Wei W."/>
            <person name="Yagura M."/>
            <person name="Yamaoka S."/>
            <person name="Yamato K.T."/>
            <person name="Liu C."/>
            <person name="Berger F."/>
        </authorList>
    </citation>
    <scope>NUCLEOTIDE SEQUENCE [LARGE SCALE GENOMIC DNA]</scope>
    <source>
        <strain evidence="12">Tak-1</strain>
    </source>
</reference>
<evidence type="ECO:0000256" key="8">
    <source>
        <dbReference type="ARBA" id="ARBA00022989"/>
    </source>
</evidence>
<evidence type="ECO:0000313" key="13">
    <source>
        <dbReference type="EMBL" id="OAE33969.1"/>
    </source>
</evidence>
<dbReference type="EMBL" id="AP019868">
    <property type="protein sequence ID" value="BBN04419.1"/>
    <property type="molecule type" value="Genomic_DNA"/>
</dbReference>
<dbReference type="Pfam" id="PF10890">
    <property type="entry name" value="Cyt_b-c1_8"/>
    <property type="match status" value="1"/>
</dbReference>
<dbReference type="EMBL" id="LVLJ01000465">
    <property type="protein sequence ID" value="OAE33969.1"/>
    <property type="molecule type" value="Genomic_DNA"/>
</dbReference>
<evidence type="ECO:0000256" key="4">
    <source>
        <dbReference type="ARBA" id="ARBA00022660"/>
    </source>
</evidence>
<keyword evidence="3" id="KW-0813">Transport</keyword>
<dbReference type="Proteomes" id="UP001162541">
    <property type="component" value="Chromosome 3"/>
</dbReference>
<evidence type="ECO:0000256" key="2">
    <source>
        <dbReference type="ARBA" id="ARBA00007668"/>
    </source>
</evidence>
<gene>
    <name evidence="13" type="ORF">AXG93_3005s1150</name>
    <name evidence="12" type="ORF">Mp_3g04420</name>
</gene>
<dbReference type="GO" id="GO:0045275">
    <property type="term" value="C:respiratory chain complex III"/>
    <property type="evidence" value="ECO:0007669"/>
    <property type="project" value="InterPro"/>
</dbReference>
<comment type="subcellular location">
    <subcellularLocation>
        <location evidence="1">Mitochondrion inner membrane</location>
        <topology evidence="1">Single-pass membrane protein</topology>
    </subcellularLocation>
</comment>
<dbReference type="GO" id="GO:0006122">
    <property type="term" value="P:mitochondrial electron transport, ubiquinol to cytochrome c"/>
    <property type="evidence" value="ECO:0007669"/>
    <property type="project" value="InterPro"/>
</dbReference>
<dbReference type="Proteomes" id="UP000077202">
    <property type="component" value="Unassembled WGS sequence"/>
</dbReference>
<proteinExistence type="inferred from homology"/>
<evidence type="ECO:0000313" key="12">
    <source>
        <dbReference type="EMBL" id="BBN04419.1"/>
    </source>
</evidence>
<sequence>MGGKYKLKEVTYSLGPDSWEVMRGLWKGAGYKTHKRIHENWVSALTLLVPVIGSYWYAENYREKEKLHHRH</sequence>
<protein>
    <recommendedName>
        <fullName evidence="16">Cytochrome b-c1 complex subunit 8</fullName>
    </recommendedName>
</protein>
<name>A0A176WLQ3_MARPO</name>
<evidence type="ECO:0000256" key="6">
    <source>
        <dbReference type="ARBA" id="ARBA00022792"/>
    </source>
</evidence>
<evidence type="ECO:0000256" key="5">
    <source>
        <dbReference type="ARBA" id="ARBA00022692"/>
    </source>
</evidence>
<dbReference type="Gene3D" id="1.20.5.210">
    <property type="entry name" value="Cytochrome b-c1 complex subunit 8"/>
    <property type="match status" value="1"/>
</dbReference>